<feature type="transmembrane region" description="Helical" evidence="1">
    <location>
        <begin position="225"/>
        <end position="243"/>
    </location>
</feature>
<dbReference type="GeneID" id="48467673"/>
<feature type="transmembrane region" description="Helical" evidence="1">
    <location>
        <begin position="20"/>
        <end position="38"/>
    </location>
</feature>
<organism evidence="2 3">
    <name type="scientific">Ligilactobacillus murinus</name>
    <dbReference type="NCBI Taxonomy" id="1622"/>
    <lineage>
        <taxon>Bacteria</taxon>
        <taxon>Bacillati</taxon>
        <taxon>Bacillota</taxon>
        <taxon>Bacilli</taxon>
        <taxon>Lactobacillales</taxon>
        <taxon>Lactobacillaceae</taxon>
        <taxon>Ligilactobacillus</taxon>
    </lineage>
</organism>
<feature type="transmembrane region" description="Helical" evidence="1">
    <location>
        <begin position="58"/>
        <end position="82"/>
    </location>
</feature>
<proteinExistence type="predicted"/>
<gene>
    <name evidence="2" type="ORF">CPS94_10960</name>
</gene>
<sequence length="251" mass="28579">MLKEIIKVEFYKFYKKKYLVSLLCLNLLPLLYGMGAYFKWKIVLIGAKLDLITFATSMWSFTVMLTIPLILLLFIAATTLGGEINEGQMLLEVTRIKHKKNLIVGKALAILLMCMLFYITNIICSICTYIVFLSRTNKGYSSIFVTHNYNLESILVSIASLLFIFFLLMTTFYLSINSGVIVATLSGMGVYLLCMLLAYISGSSAFIPGYFTVVANYKFTLSRVIFQYVELEFLCSGLIFLTVKQFEKKEY</sequence>
<feature type="transmembrane region" description="Helical" evidence="1">
    <location>
        <begin position="154"/>
        <end position="176"/>
    </location>
</feature>
<evidence type="ECO:0000256" key="1">
    <source>
        <dbReference type="SAM" id="Phobius"/>
    </source>
</evidence>
<feature type="transmembrane region" description="Helical" evidence="1">
    <location>
        <begin position="188"/>
        <end position="213"/>
    </location>
</feature>
<keyword evidence="1" id="KW-0472">Membrane</keyword>
<feature type="transmembrane region" description="Helical" evidence="1">
    <location>
        <begin position="103"/>
        <end position="134"/>
    </location>
</feature>
<protein>
    <submittedName>
        <fullName evidence="2">Uncharacterized protein</fullName>
    </submittedName>
</protein>
<dbReference type="RefSeq" id="WP_112286512.1">
    <property type="nucleotide sequence ID" value="NZ_CP023565.1"/>
</dbReference>
<reference evidence="2 3" key="1">
    <citation type="submission" date="2017-09" db="EMBL/GenBank/DDBJ databases">
        <title>Predominant Lactobacillus spp. isolated from feces of mice subjected to short-term calorie restriction.</title>
        <authorList>
            <person name="Zhang C."/>
            <person name="Zhao L."/>
            <person name="Pan F."/>
        </authorList>
    </citation>
    <scope>NUCLEOTIDE SEQUENCE [LARGE SCALE GENOMIC DNA]</scope>
    <source>
        <strain evidence="2 3">CR147</strain>
    </source>
</reference>
<dbReference type="EMBL" id="CP023565">
    <property type="protein sequence ID" value="AWZ39401.1"/>
    <property type="molecule type" value="Genomic_DNA"/>
</dbReference>
<name>A0AAD0L1E0_9LACO</name>
<accession>A0AAD0L1E0</accession>
<evidence type="ECO:0000313" key="3">
    <source>
        <dbReference type="Proteomes" id="UP000250153"/>
    </source>
</evidence>
<keyword evidence="1" id="KW-0812">Transmembrane</keyword>
<dbReference type="AlphaFoldDB" id="A0AAD0L1E0"/>
<dbReference type="Proteomes" id="UP000250153">
    <property type="component" value="Chromosome"/>
</dbReference>
<keyword evidence="1" id="KW-1133">Transmembrane helix</keyword>
<evidence type="ECO:0000313" key="2">
    <source>
        <dbReference type="EMBL" id="AWZ39401.1"/>
    </source>
</evidence>
<dbReference type="KEGG" id="lmur:CPS94_10960"/>